<accession>A0ACB8WK63</accession>
<protein>
    <submittedName>
        <fullName evidence="1">Uncharacterized protein</fullName>
    </submittedName>
</protein>
<organism evidence="1 2">
    <name type="scientific">Scortum barcoo</name>
    <name type="common">barcoo grunter</name>
    <dbReference type="NCBI Taxonomy" id="214431"/>
    <lineage>
        <taxon>Eukaryota</taxon>
        <taxon>Metazoa</taxon>
        <taxon>Chordata</taxon>
        <taxon>Craniata</taxon>
        <taxon>Vertebrata</taxon>
        <taxon>Euteleostomi</taxon>
        <taxon>Actinopterygii</taxon>
        <taxon>Neopterygii</taxon>
        <taxon>Teleostei</taxon>
        <taxon>Neoteleostei</taxon>
        <taxon>Acanthomorphata</taxon>
        <taxon>Eupercaria</taxon>
        <taxon>Centrarchiformes</taxon>
        <taxon>Terapontoidei</taxon>
        <taxon>Terapontidae</taxon>
        <taxon>Scortum</taxon>
    </lineage>
</organism>
<evidence type="ECO:0000313" key="1">
    <source>
        <dbReference type="EMBL" id="KAI3367058.1"/>
    </source>
</evidence>
<gene>
    <name evidence="1" type="ORF">L3Q82_009259</name>
</gene>
<sequence>MCWPVGLLTQLTGYRQAKGKPQPGRTVLEAKTRVWEEFGEAMEEDYRSASKRFWQTVRRLRRGKQYSANTVYSAGGELLTSTGDIVGRWKKYFEDLLNPTDLPSNEEAEAGVSEVDSSITQAEVTEVVRKLLAVARRLGVDEIRPEYLKSLDVVGLSWLTRLCNIAWRLGTVPLVSGKLGWWSLFLKRGTGECVPTTGDHTSQPPREGLRQVHMCFVDLEKAFDRVPRGILWGVLREYGVREPLLRAVRSLYDRSRSLVRIAGRFLGVARGRRESGLGTTGFHLCFLQDDVVLMASSGQDLQHVLERFAAECEAAGMRISTSKSEAMVLDRKRGMACLLLSRWVERSCLKQVEEFKYLGVLFTSEGKIEREIDRRIGAASAVMRSVYRTVVVKKELSRKAKLSIYRSIYVPTLTYGHELWVMTERTRSCGYKRYNGGEMSFLRRVAGRSLRDRVRSSVTREELGVEPLLLHIERSQLRWLGHLFRMPPGRLPREVFQACPTGRRPPGRPRTRWRNYVSRLAWERLGVPPEELEEVSGVSSGVRCRGSLITTMFRIHHPDSSRNASYDTSERPRDVKLAKLDIDFIDPVKKIVMLQQHNLLAVPKHPYAAMENWGLSVFVEQKILLDAEVSSSSYQMELTMVVVHEICHQWFGDLVTPVWWEDVWLKEGFAHFFEYVGTDFLFPKWNMEKQRFLTDVLHEVMLLDGLSSSHPISQEVEQATDIDRVFDWIAYKKGAALIRMLANVMGQPLFQKGLNDYLLSHMYSNAARDDLWNKLSQAMRSEGRDIDIGGMMDRWTLQMGYPVVTISKNQSEQLPTHYITVNQEHFLYGQEVKDNNSLQWQVPLTVAVGNASAVCSESLIWINNKTETHMIGQMDDKTWLLGNINQTGYFRVNYDLQNWKLLIQQLHTNPQIISVGNRAGLIDDAFNLARAGYLPQGVPLQLIGYLPEETSFLPWHAASRALYQLDKLLDRTDEYSLFSDYVLKQVASRYHQMGWPTNSPGNEGNILQASYQTEELQRELIMLACSFGNKQCHRQAVAYISDWISSNKNRIPPNIRDIVYCTGVSLMDEDVWEFIWMKFHSSNAVSEKKILLEALTCSDNIFLLNRLLNLSLTSDLVPEQDVIDVIIHVGRNPQGRNLAWKYFREKWDVLNARYGEALFMNSKLIGGVTEFLNTEKELNELKEFIQSSGVGAGPALPRALEIVEGNVRLAPPPPAAVLPVAAQTSGPCPRLTLMLTQSGATANGLLS</sequence>
<dbReference type="EMBL" id="CM041540">
    <property type="protein sequence ID" value="KAI3367058.1"/>
    <property type="molecule type" value="Genomic_DNA"/>
</dbReference>
<evidence type="ECO:0000313" key="2">
    <source>
        <dbReference type="Proteomes" id="UP000831701"/>
    </source>
</evidence>
<reference evidence="1" key="1">
    <citation type="submission" date="2022-04" db="EMBL/GenBank/DDBJ databases">
        <title>Jade perch genome.</title>
        <authorList>
            <person name="Chao B."/>
        </authorList>
    </citation>
    <scope>NUCLEOTIDE SEQUENCE</scope>
    <source>
        <strain evidence="1">CB-2022</strain>
    </source>
</reference>
<proteinExistence type="predicted"/>
<keyword evidence="2" id="KW-1185">Reference proteome</keyword>
<comment type="caution">
    <text evidence="1">The sequence shown here is derived from an EMBL/GenBank/DDBJ whole genome shotgun (WGS) entry which is preliminary data.</text>
</comment>
<dbReference type="Proteomes" id="UP000831701">
    <property type="component" value="Chromosome 10"/>
</dbReference>
<name>A0ACB8WK63_9TELE</name>